<dbReference type="STRING" id="765440.A0A0C3EH49"/>
<reference evidence="2 3" key="1">
    <citation type="submission" date="2014-04" db="EMBL/GenBank/DDBJ databases">
        <authorList>
            <consortium name="DOE Joint Genome Institute"/>
            <person name="Kuo A."/>
            <person name="Tarkka M."/>
            <person name="Buscot F."/>
            <person name="Kohler A."/>
            <person name="Nagy L.G."/>
            <person name="Floudas D."/>
            <person name="Copeland A."/>
            <person name="Barry K.W."/>
            <person name="Cichocki N."/>
            <person name="Veneault-Fourrey C."/>
            <person name="LaButti K."/>
            <person name="Lindquist E.A."/>
            <person name="Lipzen A."/>
            <person name="Lundell T."/>
            <person name="Morin E."/>
            <person name="Murat C."/>
            <person name="Sun H."/>
            <person name="Tunlid A."/>
            <person name="Henrissat B."/>
            <person name="Grigoriev I.V."/>
            <person name="Hibbett D.S."/>
            <person name="Martin F."/>
            <person name="Nordberg H.P."/>
            <person name="Cantor M.N."/>
            <person name="Hua S.X."/>
        </authorList>
    </citation>
    <scope>NUCLEOTIDE SEQUENCE [LARGE SCALE GENOMIC DNA]</scope>
    <source>
        <strain evidence="2 3">F 1598</strain>
    </source>
</reference>
<proteinExistence type="predicted"/>
<dbReference type="HOGENOM" id="CLU_559108_0_0_1"/>
<feature type="region of interest" description="Disordered" evidence="1">
    <location>
        <begin position="104"/>
        <end position="124"/>
    </location>
</feature>
<evidence type="ECO:0000313" key="3">
    <source>
        <dbReference type="Proteomes" id="UP000054166"/>
    </source>
</evidence>
<dbReference type="AlphaFoldDB" id="A0A0C3EH49"/>
<feature type="compositionally biased region" description="Pro residues" evidence="1">
    <location>
        <begin position="104"/>
        <end position="117"/>
    </location>
</feature>
<keyword evidence="3" id="KW-1185">Reference proteome</keyword>
<reference evidence="3" key="2">
    <citation type="submission" date="2015-01" db="EMBL/GenBank/DDBJ databases">
        <title>Evolutionary Origins and Diversification of the Mycorrhizal Mutualists.</title>
        <authorList>
            <consortium name="DOE Joint Genome Institute"/>
            <consortium name="Mycorrhizal Genomics Consortium"/>
            <person name="Kohler A."/>
            <person name="Kuo A."/>
            <person name="Nagy L.G."/>
            <person name="Floudas D."/>
            <person name="Copeland A."/>
            <person name="Barry K.W."/>
            <person name="Cichocki N."/>
            <person name="Veneault-Fourrey C."/>
            <person name="LaButti K."/>
            <person name="Lindquist E.A."/>
            <person name="Lipzen A."/>
            <person name="Lundell T."/>
            <person name="Morin E."/>
            <person name="Murat C."/>
            <person name="Riley R."/>
            <person name="Ohm R."/>
            <person name="Sun H."/>
            <person name="Tunlid A."/>
            <person name="Henrissat B."/>
            <person name="Grigoriev I.V."/>
            <person name="Hibbett D.S."/>
            <person name="Martin F."/>
        </authorList>
    </citation>
    <scope>NUCLEOTIDE SEQUENCE [LARGE SCALE GENOMIC DNA]</scope>
    <source>
        <strain evidence="3">F 1598</strain>
    </source>
</reference>
<dbReference type="Proteomes" id="UP000054166">
    <property type="component" value="Unassembled WGS sequence"/>
</dbReference>
<gene>
    <name evidence="2" type="ORF">PILCRDRAFT_16545</name>
</gene>
<organism evidence="2 3">
    <name type="scientific">Piloderma croceum (strain F 1598)</name>
    <dbReference type="NCBI Taxonomy" id="765440"/>
    <lineage>
        <taxon>Eukaryota</taxon>
        <taxon>Fungi</taxon>
        <taxon>Dikarya</taxon>
        <taxon>Basidiomycota</taxon>
        <taxon>Agaricomycotina</taxon>
        <taxon>Agaricomycetes</taxon>
        <taxon>Agaricomycetidae</taxon>
        <taxon>Atheliales</taxon>
        <taxon>Atheliaceae</taxon>
        <taxon>Piloderma</taxon>
    </lineage>
</organism>
<dbReference type="OrthoDB" id="2666339at2759"/>
<accession>A0A0C3EH49</accession>
<feature type="region of interest" description="Disordered" evidence="1">
    <location>
        <begin position="139"/>
        <end position="159"/>
    </location>
</feature>
<dbReference type="EMBL" id="KN833178">
    <property type="protein sequence ID" value="KIM71995.1"/>
    <property type="molecule type" value="Genomic_DNA"/>
</dbReference>
<feature type="region of interest" description="Disordered" evidence="1">
    <location>
        <begin position="339"/>
        <end position="365"/>
    </location>
</feature>
<feature type="compositionally biased region" description="Polar residues" evidence="1">
    <location>
        <begin position="355"/>
        <end position="365"/>
    </location>
</feature>
<evidence type="ECO:0000313" key="2">
    <source>
        <dbReference type="EMBL" id="KIM71995.1"/>
    </source>
</evidence>
<protein>
    <submittedName>
        <fullName evidence="2">Uncharacterized protein</fullName>
    </submittedName>
</protein>
<dbReference type="InParanoid" id="A0A0C3EH49"/>
<name>A0A0C3EH49_PILCF</name>
<evidence type="ECO:0000256" key="1">
    <source>
        <dbReference type="SAM" id="MobiDB-lite"/>
    </source>
</evidence>
<sequence length="488" mass="54753">MAPHALGDGSKTEGWIWNVGPLGKMTETEYEDWTKEIDRVQWFRAQADMWRWQEELEILEEEFRRTARAFDRMAFVWKELAGKHTRRGYVAYVHEKLNIPVPPPNLPEQIPLPPSPAPSDLSSSSSEYLSVMSQLPPADPLTARLEQPDQTKPPVLTSGTVTPQVLRDWEDGCNNYFFHKSIADDRQVRAIVLGLKDHRIGNWYRSAQAVIVAMPSDDFVTAVQNKLLKDGWQHNLQKEILSSAQGKLPFDEWQNSLGTSNSLLVGSTYHVTEAGLHNHLNANMHDELLHECFNANVQQIATYKGWIDAVVILDTRRLRDLEKQKRLLDDAMKLERTRNSKVLSASSRGNKHIVPSNTSSSTSIPKLTDTDRTLLNQHEGCYKCRHFYVNHKGNACPNGFPEATSYKGLTEADALMAKKKKNVIAVVNPALVSPTLVKPTVVAAVGMSSSVIGNGMDSESYIPPLHAPHLYWDCLADGPDPYSPICLD</sequence>